<feature type="region of interest" description="Disordered" evidence="1">
    <location>
        <begin position="47"/>
        <end position="69"/>
    </location>
</feature>
<proteinExistence type="predicted"/>
<sequence length="69" mass="7714">MLAFAFALTQALGGEGSQALRLTLMACILLFGGLSIRHQARDFESQRLEGDMRHSSEQEVIPMESPHRR</sequence>
<reference evidence="2 3" key="1">
    <citation type="journal article" date="2019" name="Int. J. Syst. Evol. Microbiol.">
        <title>The Global Catalogue of Microorganisms (GCM) 10K type strain sequencing project: providing services to taxonomists for standard genome sequencing and annotation.</title>
        <authorList>
            <consortium name="The Broad Institute Genomics Platform"/>
            <consortium name="The Broad Institute Genome Sequencing Center for Infectious Disease"/>
            <person name="Wu L."/>
            <person name="Ma J."/>
        </authorList>
    </citation>
    <scope>NUCLEOTIDE SEQUENCE [LARGE SCALE GENOMIC DNA]</scope>
    <source>
        <strain evidence="2 3">JCM 14589</strain>
    </source>
</reference>
<accession>A0ABN2D7Q5</accession>
<dbReference type="EMBL" id="BAAANW010000014">
    <property type="protein sequence ID" value="GAA1571895.1"/>
    <property type="molecule type" value="Genomic_DNA"/>
</dbReference>
<evidence type="ECO:0000313" key="3">
    <source>
        <dbReference type="Proteomes" id="UP001500350"/>
    </source>
</evidence>
<name>A0ABN2D7Q5_9MICO</name>
<feature type="compositionally biased region" description="Basic and acidic residues" evidence="1">
    <location>
        <begin position="47"/>
        <end position="57"/>
    </location>
</feature>
<keyword evidence="3" id="KW-1185">Reference proteome</keyword>
<comment type="caution">
    <text evidence="2">The sequence shown here is derived from an EMBL/GenBank/DDBJ whole genome shotgun (WGS) entry which is preliminary data.</text>
</comment>
<organism evidence="2 3">
    <name type="scientific">Dermacoccus profundi</name>
    <dbReference type="NCBI Taxonomy" id="322602"/>
    <lineage>
        <taxon>Bacteria</taxon>
        <taxon>Bacillati</taxon>
        <taxon>Actinomycetota</taxon>
        <taxon>Actinomycetes</taxon>
        <taxon>Micrococcales</taxon>
        <taxon>Dermacoccaceae</taxon>
        <taxon>Dermacoccus</taxon>
    </lineage>
</organism>
<dbReference type="Proteomes" id="UP001500350">
    <property type="component" value="Unassembled WGS sequence"/>
</dbReference>
<evidence type="ECO:0000313" key="2">
    <source>
        <dbReference type="EMBL" id="GAA1571895.1"/>
    </source>
</evidence>
<evidence type="ECO:0000256" key="1">
    <source>
        <dbReference type="SAM" id="MobiDB-lite"/>
    </source>
</evidence>
<protein>
    <submittedName>
        <fullName evidence="2">Uncharacterized protein</fullName>
    </submittedName>
</protein>
<gene>
    <name evidence="2" type="ORF">GCM10009763_19620</name>
</gene>